<comment type="caution">
    <text evidence="1">The sequence shown here is derived from an EMBL/GenBank/DDBJ whole genome shotgun (WGS) entry which is preliminary data.</text>
</comment>
<name>A0ABR4C8Q5_9HELO</name>
<organism evidence="1 2">
    <name type="scientific">Oculimacula yallundae</name>
    <dbReference type="NCBI Taxonomy" id="86028"/>
    <lineage>
        <taxon>Eukaryota</taxon>
        <taxon>Fungi</taxon>
        <taxon>Dikarya</taxon>
        <taxon>Ascomycota</taxon>
        <taxon>Pezizomycotina</taxon>
        <taxon>Leotiomycetes</taxon>
        <taxon>Helotiales</taxon>
        <taxon>Ploettnerulaceae</taxon>
        <taxon>Oculimacula</taxon>
    </lineage>
</organism>
<accession>A0ABR4C8Q5</accession>
<sequence length="16" mass="1903">MKYTLITTKICSPQLY</sequence>
<keyword evidence="2" id="KW-1185">Reference proteome</keyword>
<gene>
    <name evidence="1" type="ORF">VTL71DRAFT_2361</name>
</gene>
<dbReference type="Proteomes" id="UP001595075">
    <property type="component" value="Unassembled WGS sequence"/>
</dbReference>
<reference evidence="1 2" key="1">
    <citation type="journal article" date="2024" name="Commun. Biol.">
        <title>Comparative genomic analysis of thermophilic fungi reveals convergent evolutionary adaptations and gene losses.</title>
        <authorList>
            <person name="Steindorff A.S."/>
            <person name="Aguilar-Pontes M.V."/>
            <person name="Robinson A.J."/>
            <person name="Andreopoulos B."/>
            <person name="LaButti K."/>
            <person name="Kuo A."/>
            <person name="Mondo S."/>
            <person name="Riley R."/>
            <person name="Otillar R."/>
            <person name="Haridas S."/>
            <person name="Lipzen A."/>
            <person name="Grimwood J."/>
            <person name="Schmutz J."/>
            <person name="Clum A."/>
            <person name="Reid I.D."/>
            <person name="Moisan M.C."/>
            <person name="Butler G."/>
            <person name="Nguyen T.T.M."/>
            <person name="Dewar K."/>
            <person name="Conant G."/>
            <person name="Drula E."/>
            <person name="Henrissat B."/>
            <person name="Hansel C."/>
            <person name="Singer S."/>
            <person name="Hutchinson M.I."/>
            <person name="de Vries R.P."/>
            <person name="Natvig D.O."/>
            <person name="Powell A.J."/>
            <person name="Tsang A."/>
            <person name="Grigoriev I.V."/>
        </authorList>
    </citation>
    <scope>NUCLEOTIDE SEQUENCE [LARGE SCALE GENOMIC DNA]</scope>
    <source>
        <strain evidence="1 2">CBS 494.80</strain>
    </source>
</reference>
<evidence type="ECO:0000313" key="1">
    <source>
        <dbReference type="EMBL" id="KAL2066290.1"/>
    </source>
</evidence>
<evidence type="ECO:0000313" key="2">
    <source>
        <dbReference type="Proteomes" id="UP001595075"/>
    </source>
</evidence>
<protein>
    <submittedName>
        <fullName evidence="1">Uncharacterized protein</fullName>
    </submittedName>
</protein>
<dbReference type="EMBL" id="JAZHXI010000011">
    <property type="protein sequence ID" value="KAL2066290.1"/>
    <property type="molecule type" value="Genomic_DNA"/>
</dbReference>
<proteinExistence type="predicted"/>